<organism evidence="1 2">
    <name type="scientific">Purpureocillium lilacinum</name>
    <name type="common">Paecilomyces lilacinus</name>
    <dbReference type="NCBI Taxonomy" id="33203"/>
    <lineage>
        <taxon>Eukaryota</taxon>
        <taxon>Fungi</taxon>
        <taxon>Dikarya</taxon>
        <taxon>Ascomycota</taxon>
        <taxon>Pezizomycotina</taxon>
        <taxon>Sordariomycetes</taxon>
        <taxon>Hypocreomycetidae</taxon>
        <taxon>Hypocreales</taxon>
        <taxon>Ophiocordycipitaceae</taxon>
        <taxon>Purpureocillium</taxon>
    </lineage>
</organism>
<sequence length="900" mass="98986">MKTLATFLAAAGLFNAAYSCGAHLLARALQTRGPTDCGGGTTPPSTTFAIKNVRVFDGNGFSIPQAVLVSGTKIALVGGAAPPGIVTVDGTGKYLLPGLIDSHVHPQSCGALSNLTAYGVTTAVNMACLDYDACRSLKGQVGVADYITAGLFAVGPNSLHAQFFQVPPELTLQPNADLGQNVGYVFGNGSDFYKIVAEENGPTQQQQNTIVHSQVSLIRSQGQFVTPTMEVFRVAFANPALGPLLGLTPADTYENVVANVASLRRAGVPLAVGTDAVGSLPGILNFPFGRTLHCEIQNLVAAGLGNAEVLRAATSGAAKLYKLSDRGSISIGKRADLVLLNSNPLTNIANTFDINTVVGRELYSLLGRSPTDHQVPALAMAVRFSWNLGPTSPFNMGLDIVASDRFSQLQDSDNLAWDRSDELWEEAIKQVRSSTMCRKIESFVEAMFAKPATLLTPLIIGGFNVLYPMRIDGLPANVLIRLPCPNQAVFPEEKTLVEAATASCIRQCTRLPIPKHFSYGIDPAIGPFVIIEDLGSRRVMGQVLEAPRDDPNDTPVLRPDISESELMVHYAKMARCLIHLAQAEFPRIGSLVETSPGCFEVMQRPMTLNMNNMVQLSNIPKSIFPAKGTTYQTADEWYTVLAEMQIATLLFQHNDMISSEDDCRTKYVARQLFRRLAKEGRLSTFGFAGDDWSANRREAGGTLPAPNCAGAFRLWSDDFRPANIVVDEDDQVLGAIDWEFAYVGPTQFILDPPWWLLLDVPEMWDDGIDDWTSIYEKRLETWLSAMEETEKEADFDALSLSAYMRESWATGRFWLNYAARKSWAFDTIYWKYLDQRFFGERRGDLPTDQLWKTRVQLLSKEEQAAMEPLVKTKMDESKDRVLVQWDATEARERLSSYIFD</sequence>
<evidence type="ECO:0000313" key="2">
    <source>
        <dbReference type="Proteomes" id="UP001638806"/>
    </source>
</evidence>
<evidence type="ECO:0000313" key="1">
    <source>
        <dbReference type="EMBL" id="KAL3958244.1"/>
    </source>
</evidence>
<name>A0ACC4DRS9_PURLI</name>
<protein>
    <submittedName>
        <fullName evidence="1">Uncharacterized protein</fullName>
    </submittedName>
</protein>
<gene>
    <name evidence="1" type="ORF">ACCO45_006406</name>
</gene>
<proteinExistence type="predicted"/>
<reference evidence="1" key="1">
    <citation type="submission" date="2024-12" db="EMBL/GenBank/DDBJ databases">
        <title>Comparative genomics and development of molecular markers within Purpureocillium lilacinum and among Purpureocillium species.</title>
        <authorList>
            <person name="Yeh Z.-Y."/>
            <person name="Ni N.-T."/>
            <person name="Lo P.-H."/>
            <person name="Mushyakhwo K."/>
            <person name="Lin C.-F."/>
            <person name="Nai Y.-S."/>
        </authorList>
    </citation>
    <scope>NUCLEOTIDE SEQUENCE</scope>
    <source>
        <strain evidence="1">NCHU-NPUST-175</strain>
    </source>
</reference>
<dbReference type="Proteomes" id="UP001638806">
    <property type="component" value="Unassembled WGS sequence"/>
</dbReference>
<dbReference type="EMBL" id="JBGNUJ010000006">
    <property type="protein sequence ID" value="KAL3958244.1"/>
    <property type="molecule type" value="Genomic_DNA"/>
</dbReference>
<accession>A0ACC4DRS9</accession>
<comment type="caution">
    <text evidence="1">The sequence shown here is derived from an EMBL/GenBank/DDBJ whole genome shotgun (WGS) entry which is preliminary data.</text>
</comment>
<keyword evidence="2" id="KW-1185">Reference proteome</keyword>